<organism evidence="4 5">
    <name type="scientific">Pseudovirgaria hyperparasitica</name>
    <dbReference type="NCBI Taxonomy" id="470096"/>
    <lineage>
        <taxon>Eukaryota</taxon>
        <taxon>Fungi</taxon>
        <taxon>Dikarya</taxon>
        <taxon>Ascomycota</taxon>
        <taxon>Pezizomycotina</taxon>
        <taxon>Dothideomycetes</taxon>
        <taxon>Dothideomycetes incertae sedis</taxon>
        <taxon>Acrospermales</taxon>
        <taxon>Acrospermaceae</taxon>
        <taxon>Pseudovirgaria</taxon>
    </lineage>
</organism>
<dbReference type="AlphaFoldDB" id="A0A6A6WIQ6"/>
<feature type="compositionally biased region" description="Basic and acidic residues" evidence="2">
    <location>
        <begin position="376"/>
        <end position="392"/>
    </location>
</feature>
<name>A0A6A6WIQ6_9PEZI</name>
<feature type="region of interest" description="Disordered" evidence="2">
    <location>
        <begin position="363"/>
        <end position="392"/>
    </location>
</feature>
<dbReference type="EMBL" id="ML996566">
    <property type="protein sequence ID" value="KAF2761946.1"/>
    <property type="molecule type" value="Genomic_DNA"/>
</dbReference>
<dbReference type="Proteomes" id="UP000799437">
    <property type="component" value="Unassembled WGS sequence"/>
</dbReference>
<evidence type="ECO:0000256" key="1">
    <source>
        <dbReference type="ARBA" id="ARBA00007797"/>
    </source>
</evidence>
<dbReference type="InterPro" id="IPR005612">
    <property type="entry name" value="CCAAT-binding_factor"/>
</dbReference>
<feature type="compositionally biased region" description="Acidic residues" evidence="2">
    <location>
        <begin position="751"/>
        <end position="778"/>
    </location>
</feature>
<dbReference type="RefSeq" id="XP_033604397.1">
    <property type="nucleotide sequence ID" value="XM_033739673.1"/>
</dbReference>
<dbReference type="Pfam" id="PF03914">
    <property type="entry name" value="CBF"/>
    <property type="match status" value="1"/>
</dbReference>
<comment type="similarity">
    <text evidence="1">Belongs to the CBF/MAK21 family.</text>
</comment>
<dbReference type="OrthoDB" id="28947at2759"/>
<feature type="domain" description="CCAAT-binding factor" evidence="3">
    <location>
        <begin position="439"/>
        <end position="612"/>
    </location>
</feature>
<sequence length="892" mass="100955">MGQKRKRTDTSQEQAVSKPFQKKKSDLHNGSKGKEKKVGDGHKPKLTFEPRPDWHAAELPELPLVDNAPTPDFHILDDLHRYGETLLEAENAMFESSNASSSSHKFMYQTISSGTLEDKVSSLTLLVQESPIHTRKAFENLLGLASKRSRNQALMAIAALKDLLGQGVLLPPDRKLRAFNRQPALAGALKGVTTIQKISGVPKLPPGVEKVHLISWTYEDWLKKQYFELLKTIEVWCNDEVQYARMRSVTFVYELLKEKPEQEENLLRLLINKLGDTDKKIASRASYLLLQLQNSHPLMKEVIVSVIEAEFLFRPGQSAHARYNAVVTLNQTILGSKEQEVSDKLLEIYFKLFLGLIKDPHASEREQGGGSKPGKMAKEKAKRKESAAEVQKEADEKMIAQILTGINRAFPYAKTDDEAFESKLDMIYRVTHASNFNTSLQALILLQQISATKHFTADRFYRTLYESLLDPRLTTTSKHILYLNLLYRALKSDMNPKRVQAFVKRLMQIITLHEPPFACGVLFLINELIITFPSIREMMNSPEEDDEEEVFMDAPETEEDAMAMKKKKETQEVKRTYDGRKRDPQYANANLVCLWELIPFKMHFHPSVSLFASRLLYGEVMPPKPDPSLHTLMHFLDRFSYRNPKANALEGKGTSIFQPLAGSEGTDRLIKRRSGAFVETPLNTEAFWSRKAADVAADEVFFHKYFSQSGKKVSKDKKARKSKKDDDEDSEEEAGEEEIWKALVQSKPEIEGDEDSDDGGFDDEDMLSDDDDADDSTEEAGGVELNLDSDSDAEDLDDAPEMDVAGSDEEEDDFDMAELEDDEDDIVGSDDELPSDFEEAAEGADEEEVEQVSDKKKARDEKKAKKRKLKSLPTFASADDYAKLMQDDEDGF</sequence>
<keyword evidence="5" id="KW-1185">Reference proteome</keyword>
<proteinExistence type="inferred from homology"/>
<dbReference type="PANTHER" id="PTHR12048">
    <property type="entry name" value="CCAAT-BINDING FACTOR-RELATED"/>
    <property type="match status" value="1"/>
</dbReference>
<dbReference type="GeneID" id="54480727"/>
<dbReference type="SUPFAM" id="SSF48371">
    <property type="entry name" value="ARM repeat"/>
    <property type="match status" value="1"/>
</dbReference>
<dbReference type="PANTHER" id="PTHR12048:SF0">
    <property type="entry name" value="CCAAT_ENHANCER-BINDING PROTEIN ZETA"/>
    <property type="match status" value="1"/>
</dbReference>
<reference evidence="4" key="1">
    <citation type="journal article" date="2020" name="Stud. Mycol.">
        <title>101 Dothideomycetes genomes: a test case for predicting lifestyles and emergence of pathogens.</title>
        <authorList>
            <person name="Haridas S."/>
            <person name="Albert R."/>
            <person name="Binder M."/>
            <person name="Bloem J."/>
            <person name="Labutti K."/>
            <person name="Salamov A."/>
            <person name="Andreopoulos B."/>
            <person name="Baker S."/>
            <person name="Barry K."/>
            <person name="Bills G."/>
            <person name="Bluhm B."/>
            <person name="Cannon C."/>
            <person name="Castanera R."/>
            <person name="Culley D."/>
            <person name="Daum C."/>
            <person name="Ezra D."/>
            <person name="Gonzalez J."/>
            <person name="Henrissat B."/>
            <person name="Kuo A."/>
            <person name="Liang C."/>
            <person name="Lipzen A."/>
            <person name="Lutzoni F."/>
            <person name="Magnuson J."/>
            <person name="Mondo S."/>
            <person name="Nolan M."/>
            <person name="Ohm R."/>
            <person name="Pangilinan J."/>
            <person name="Park H.-J."/>
            <person name="Ramirez L."/>
            <person name="Alfaro M."/>
            <person name="Sun H."/>
            <person name="Tritt A."/>
            <person name="Yoshinaga Y."/>
            <person name="Zwiers L.-H."/>
            <person name="Turgeon B."/>
            <person name="Goodwin S."/>
            <person name="Spatafora J."/>
            <person name="Crous P."/>
            <person name="Grigoriev I."/>
        </authorList>
    </citation>
    <scope>NUCLEOTIDE SEQUENCE</scope>
    <source>
        <strain evidence="4">CBS 121739</strain>
    </source>
</reference>
<protein>
    <submittedName>
        <fullName evidence="4">CBF-domain-containing protein</fullName>
    </submittedName>
</protein>
<feature type="compositionally biased region" description="Basic and acidic residues" evidence="2">
    <location>
        <begin position="23"/>
        <end position="50"/>
    </location>
</feature>
<feature type="compositionally biased region" description="Acidic residues" evidence="2">
    <location>
        <begin position="726"/>
        <end position="737"/>
    </location>
</feature>
<feature type="region of interest" description="Disordered" evidence="2">
    <location>
        <begin position="1"/>
        <end position="50"/>
    </location>
</feature>
<feature type="compositionally biased region" description="Basic and acidic residues" evidence="2">
    <location>
        <begin position="852"/>
        <end position="863"/>
    </location>
</feature>
<evidence type="ECO:0000259" key="3">
    <source>
        <dbReference type="Pfam" id="PF03914"/>
    </source>
</evidence>
<feature type="region of interest" description="Disordered" evidence="2">
    <location>
        <begin position="716"/>
        <end position="865"/>
    </location>
</feature>
<dbReference type="GO" id="GO:0005634">
    <property type="term" value="C:nucleus"/>
    <property type="evidence" value="ECO:0007669"/>
    <property type="project" value="TreeGrafter"/>
</dbReference>
<dbReference type="InterPro" id="IPR016024">
    <property type="entry name" value="ARM-type_fold"/>
</dbReference>
<evidence type="ECO:0000313" key="4">
    <source>
        <dbReference type="EMBL" id="KAF2761946.1"/>
    </source>
</evidence>
<feature type="compositionally biased region" description="Acidic residues" evidence="2">
    <location>
        <begin position="787"/>
        <end position="851"/>
    </location>
</feature>
<evidence type="ECO:0000256" key="2">
    <source>
        <dbReference type="SAM" id="MobiDB-lite"/>
    </source>
</evidence>
<accession>A0A6A6WIQ6</accession>
<evidence type="ECO:0000313" key="5">
    <source>
        <dbReference type="Proteomes" id="UP000799437"/>
    </source>
</evidence>
<gene>
    <name evidence="4" type="ORF">EJ05DRAFT_190079</name>
</gene>
<dbReference type="InterPro" id="IPR040155">
    <property type="entry name" value="CEBPZ/Mak21-like"/>
</dbReference>